<dbReference type="Proteomes" id="UP000886043">
    <property type="component" value="Unassembled WGS sequence"/>
</dbReference>
<gene>
    <name evidence="1" type="ORF">ENJ40_08175</name>
</gene>
<comment type="caution">
    <text evidence="1">The sequence shown here is derived from an EMBL/GenBank/DDBJ whole genome shotgun (WGS) entry which is preliminary data.</text>
</comment>
<accession>A0A7C3CT38</accession>
<organism evidence="1">
    <name type="scientific">Thermosulfurimonas dismutans</name>
    <dbReference type="NCBI Taxonomy" id="999894"/>
    <lineage>
        <taxon>Bacteria</taxon>
        <taxon>Pseudomonadati</taxon>
        <taxon>Thermodesulfobacteriota</taxon>
        <taxon>Thermodesulfobacteria</taxon>
        <taxon>Thermodesulfobacteriales</taxon>
        <taxon>Thermodesulfobacteriaceae</taxon>
        <taxon>Thermosulfurimonas</taxon>
    </lineage>
</organism>
<dbReference type="AlphaFoldDB" id="A0A7C3CT38"/>
<dbReference type="InterPro" id="IPR057148">
    <property type="entry name" value="DUF7826"/>
</dbReference>
<protein>
    <submittedName>
        <fullName evidence="1">Uncharacterized protein</fullName>
    </submittedName>
</protein>
<proteinExistence type="predicted"/>
<evidence type="ECO:0000313" key="1">
    <source>
        <dbReference type="EMBL" id="HFC98414.1"/>
    </source>
</evidence>
<dbReference type="EMBL" id="DRMH01000110">
    <property type="protein sequence ID" value="HFC98414.1"/>
    <property type="molecule type" value="Genomic_DNA"/>
</dbReference>
<name>A0A7C3CT38_9BACT</name>
<reference evidence="1" key="1">
    <citation type="journal article" date="2020" name="mSystems">
        <title>Genome- and Community-Level Interaction Insights into Carbon Utilization and Element Cycling Functions of Hydrothermarchaeota in Hydrothermal Sediment.</title>
        <authorList>
            <person name="Zhou Z."/>
            <person name="Liu Y."/>
            <person name="Xu W."/>
            <person name="Pan J."/>
            <person name="Luo Z.H."/>
            <person name="Li M."/>
        </authorList>
    </citation>
    <scope>NUCLEOTIDE SEQUENCE [LARGE SCALE GENOMIC DNA]</scope>
    <source>
        <strain evidence="1">HyVt-483</strain>
    </source>
</reference>
<dbReference type="Pfam" id="PF25159">
    <property type="entry name" value="DUF7826"/>
    <property type="match status" value="1"/>
</dbReference>
<sequence>MIRQEVQEEAELIVHEGGEIPEVAFWNAWFYLTEKPPQGLGLVLEKEEELVLRQAVIRRYLLIIQRDLTPEYIGKSFYRGPVRARVNWQRLCKFLKKHALSPDGYREKIRGLVRDFLARLSPDHPLREPALHLEKDLEGEV</sequence>